<dbReference type="InterPro" id="IPR043164">
    <property type="entry name" value="Ribosomal_uL10-like_insert_sf"/>
</dbReference>
<feature type="region of interest" description="Disordered" evidence="7">
    <location>
        <begin position="244"/>
        <end position="315"/>
    </location>
</feature>
<dbReference type="FunFam" id="3.30.70.1730:FF:000005">
    <property type="entry name" value="Ribosome assembly factor mrt4"/>
    <property type="match status" value="1"/>
</dbReference>
<keyword evidence="4 6" id="KW-0963">Cytoplasm</keyword>
<evidence type="ECO:0000256" key="3">
    <source>
        <dbReference type="ARBA" id="ARBA00011117"/>
    </source>
</evidence>
<evidence type="ECO:0000256" key="7">
    <source>
        <dbReference type="SAM" id="MobiDB-lite"/>
    </source>
</evidence>
<comment type="similarity">
    <text evidence="2 6">Belongs to the universal ribosomal protein uL10 family.</text>
</comment>
<gene>
    <name evidence="9" type="ORF">UMAG_00318</name>
</gene>
<dbReference type="Gene3D" id="3.90.105.20">
    <property type="match status" value="1"/>
</dbReference>
<dbReference type="Gene3D" id="3.30.70.1730">
    <property type="match status" value="1"/>
</dbReference>
<evidence type="ECO:0000313" key="10">
    <source>
        <dbReference type="Proteomes" id="UP000000561"/>
    </source>
</evidence>
<dbReference type="eggNOG" id="KOG0816">
    <property type="taxonomic scope" value="Eukaryota"/>
</dbReference>
<accession>A0A0D1E7N4</accession>
<proteinExistence type="inferred from homology"/>
<dbReference type="GO" id="GO:0030687">
    <property type="term" value="C:preribosome, large subunit precursor"/>
    <property type="evidence" value="ECO:0000318"/>
    <property type="project" value="GO_Central"/>
</dbReference>
<protein>
    <recommendedName>
        <fullName evidence="6">Ribosome assembly factor mrt4</fullName>
    </recommendedName>
</protein>
<sequence length="315" mass="35268">MPRAKRAKVVSLTRTDKKTKEDKANLIDKVRDAAQEYPYVWILGHHSMRNNYLKEVRDLWKGSKIFFGKLKVLALALGMTEEEEVRTGISGISQRLSGDVGLLFTESPPAEVIDWFKDYQRVDFARGGSKATETIELPEGPVMARSNPPDTLPHPVEPQLRQLGMPTELRRGIPTLLQNYVVCKEGQTLTSNQAQILKHILVHMAAFRLIPLAYWSAADAEEEKGERGVHLIDLSEHDQQLVGNQAGKLRAPSDNGWSRDRKGDGAAKKSNGKDQDSDADQDMEEDDNDDEDDEDDDSQDAEDAVTKDMMMPDGL</sequence>
<keyword evidence="10" id="KW-1185">Reference proteome</keyword>
<dbReference type="Pfam" id="PF00466">
    <property type="entry name" value="Ribosomal_L10"/>
    <property type="match status" value="1"/>
</dbReference>
<dbReference type="GO" id="GO:0006364">
    <property type="term" value="P:rRNA processing"/>
    <property type="evidence" value="ECO:0000318"/>
    <property type="project" value="GO_Central"/>
</dbReference>
<name>A0A0D1E7N4_MYCMD</name>
<dbReference type="Proteomes" id="UP000000561">
    <property type="component" value="Chromosome 1"/>
</dbReference>
<comment type="subcellular location">
    <subcellularLocation>
        <location evidence="6">Cytoplasm</location>
    </subcellularLocation>
    <subcellularLocation>
        <location evidence="6">Nucleus</location>
        <location evidence="6">Nucleolus</location>
    </subcellularLocation>
</comment>
<dbReference type="FunCoup" id="A0A0D1E7N4">
    <property type="interactions" value="625"/>
</dbReference>
<dbReference type="InterPro" id="IPR033867">
    <property type="entry name" value="Mrt4"/>
</dbReference>
<evidence type="ECO:0000256" key="5">
    <source>
        <dbReference type="ARBA" id="ARBA00023242"/>
    </source>
</evidence>
<comment type="function">
    <text evidence="1 6">Component of the ribosome assembly machinery. Nuclear paralog of the ribosomal protein P0, it binds pre-60S subunits at an early stage of assembly in the nucleolus, and is replaced by P0 in cytoplasmic pre-60S subunits and mature 80S ribosomes.</text>
</comment>
<dbReference type="STRING" id="237631.A0A0D1E7N4"/>
<dbReference type="GeneID" id="23561657"/>
<evidence type="ECO:0000256" key="1">
    <source>
        <dbReference type="ARBA" id="ARBA00004046"/>
    </source>
</evidence>
<dbReference type="InParanoid" id="A0A0D1E7N4"/>
<keyword evidence="6" id="KW-0690">Ribosome biogenesis</keyword>
<dbReference type="GO" id="GO:0005737">
    <property type="term" value="C:cytoplasm"/>
    <property type="evidence" value="ECO:0007669"/>
    <property type="project" value="UniProtKB-SubCell"/>
</dbReference>
<dbReference type="PANTHER" id="PTHR45841:SF1">
    <property type="entry name" value="MRNA TURNOVER PROTEIN 4 HOMOLOG"/>
    <property type="match status" value="1"/>
</dbReference>
<evidence type="ECO:0000259" key="8">
    <source>
        <dbReference type="Pfam" id="PF17777"/>
    </source>
</evidence>
<dbReference type="OMA" id="KYMWDVQ"/>
<dbReference type="GO" id="GO:0000027">
    <property type="term" value="P:ribosomal large subunit assembly"/>
    <property type="evidence" value="ECO:0007669"/>
    <property type="project" value="InterPro"/>
</dbReference>
<organism evidence="9 10">
    <name type="scientific">Mycosarcoma maydis</name>
    <name type="common">Corn smut fungus</name>
    <name type="synonym">Ustilago maydis</name>
    <dbReference type="NCBI Taxonomy" id="5270"/>
    <lineage>
        <taxon>Eukaryota</taxon>
        <taxon>Fungi</taxon>
        <taxon>Dikarya</taxon>
        <taxon>Basidiomycota</taxon>
        <taxon>Ustilaginomycotina</taxon>
        <taxon>Ustilaginomycetes</taxon>
        <taxon>Ustilaginales</taxon>
        <taxon>Ustilaginaceae</taxon>
        <taxon>Mycosarcoma</taxon>
    </lineage>
</organism>
<dbReference type="Pfam" id="PF17777">
    <property type="entry name" value="RL10P_insert"/>
    <property type="match status" value="1"/>
</dbReference>
<feature type="compositionally biased region" description="Acidic residues" evidence="7">
    <location>
        <begin position="277"/>
        <end position="303"/>
    </location>
</feature>
<dbReference type="GO" id="GO:0005730">
    <property type="term" value="C:nucleolus"/>
    <property type="evidence" value="ECO:0000318"/>
    <property type="project" value="GO_Central"/>
</dbReference>
<dbReference type="PANTHER" id="PTHR45841">
    <property type="entry name" value="MRNA TURNOVER PROTEIN 4 MRTO4"/>
    <property type="match status" value="1"/>
</dbReference>
<comment type="subunit">
    <text evidence="3 6">Associates with the pre-60S ribosomal particle.</text>
</comment>
<evidence type="ECO:0000256" key="6">
    <source>
        <dbReference type="RuleBase" id="RU364039"/>
    </source>
</evidence>
<dbReference type="GO" id="GO:0000956">
    <property type="term" value="P:nuclear-transcribed mRNA catabolic process"/>
    <property type="evidence" value="ECO:0000318"/>
    <property type="project" value="GO_Central"/>
</dbReference>
<dbReference type="InterPro" id="IPR051742">
    <property type="entry name" value="Ribosome_Assembly_uL10"/>
</dbReference>
<dbReference type="RefSeq" id="XP_011386224.1">
    <property type="nucleotide sequence ID" value="XM_011387922.1"/>
</dbReference>
<dbReference type="InterPro" id="IPR040637">
    <property type="entry name" value="Ribosomal_uL10-like_insert"/>
</dbReference>
<dbReference type="VEuPathDB" id="FungiDB:UMAG_00318"/>
<dbReference type="SUPFAM" id="SSF160369">
    <property type="entry name" value="Ribosomal protein L10-like"/>
    <property type="match status" value="1"/>
</dbReference>
<dbReference type="CDD" id="cd05796">
    <property type="entry name" value="Ribosomal_P0_like"/>
    <property type="match status" value="1"/>
</dbReference>
<evidence type="ECO:0000256" key="2">
    <source>
        <dbReference type="ARBA" id="ARBA00008889"/>
    </source>
</evidence>
<evidence type="ECO:0000256" key="4">
    <source>
        <dbReference type="ARBA" id="ARBA00022490"/>
    </source>
</evidence>
<dbReference type="EMBL" id="CM003140">
    <property type="protein sequence ID" value="KIS71889.1"/>
    <property type="molecule type" value="Genomic_DNA"/>
</dbReference>
<dbReference type="FunFam" id="3.90.105.20:FF:000003">
    <property type="entry name" value="Ribosome assembly factor mrt4"/>
    <property type="match status" value="1"/>
</dbReference>
<feature type="compositionally biased region" description="Basic and acidic residues" evidence="7">
    <location>
        <begin position="257"/>
        <end position="276"/>
    </location>
</feature>
<dbReference type="InterPro" id="IPR043141">
    <property type="entry name" value="Ribosomal_uL10-like_sf"/>
</dbReference>
<dbReference type="InterPro" id="IPR001790">
    <property type="entry name" value="Ribosomal_uL10"/>
</dbReference>
<dbReference type="AlphaFoldDB" id="A0A0D1E7N4"/>
<dbReference type="GO" id="GO:0042273">
    <property type="term" value="P:ribosomal large subunit biogenesis"/>
    <property type="evidence" value="ECO:0000318"/>
    <property type="project" value="GO_Central"/>
</dbReference>
<feature type="domain" description="Large ribosomal subunit protein uL10-like insertion" evidence="8">
    <location>
        <begin position="125"/>
        <end position="199"/>
    </location>
</feature>
<reference evidence="9 10" key="1">
    <citation type="journal article" date="2006" name="Nature">
        <title>Insights from the genome of the biotrophic fungal plant pathogen Ustilago maydis.</title>
        <authorList>
            <person name="Kamper J."/>
            <person name="Kahmann R."/>
            <person name="Bolker M."/>
            <person name="Ma L.J."/>
            <person name="Brefort T."/>
            <person name="Saville B.J."/>
            <person name="Banuett F."/>
            <person name="Kronstad J.W."/>
            <person name="Gold S.E."/>
            <person name="Muller O."/>
            <person name="Perlin M.H."/>
            <person name="Wosten H.A."/>
            <person name="de Vries R."/>
            <person name="Ruiz-Herrera J."/>
            <person name="Reynaga-Pena C.G."/>
            <person name="Snetselaar K."/>
            <person name="McCann M."/>
            <person name="Perez-Martin J."/>
            <person name="Feldbrugge M."/>
            <person name="Basse C.W."/>
            <person name="Steinberg G."/>
            <person name="Ibeas J.I."/>
            <person name="Holloman W."/>
            <person name="Guzman P."/>
            <person name="Farman M."/>
            <person name="Stajich J.E."/>
            <person name="Sentandreu R."/>
            <person name="Gonzalez-Prieto J.M."/>
            <person name="Kennell J.C."/>
            <person name="Molina L."/>
            <person name="Schirawski J."/>
            <person name="Mendoza-Mendoza A."/>
            <person name="Greilinger D."/>
            <person name="Munch K."/>
            <person name="Rossel N."/>
            <person name="Scherer M."/>
            <person name="Vranes M."/>
            <person name="Ladendorf O."/>
            <person name="Vincon V."/>
            <person name="Fuchs U."/>
            <person name="Sandrock B."/>
            <person name="Meng S."/>
            <person name="Ho E.C."/>
            <person name="Cahill M.J."/>
            <person name="Boyce K.J."/>
            <person name="Klose J."/>
            <person name="Klosterman S.J."/>
            <person name="Deelstra H.J."/>
            <person name="Ortiz-Castellanos L."/>
            <person name="Li W."/>
            <person name="Sanchez-Alonso P."/>
            <person name="Schreier P.H."/>
            <person name="Hauser-Hahn I."/>
            <person name="Vaupel M."/>
            <person name="Koopmann E."/>
            <person name="Friedrich G."/>
            <person name="Voss H."/>
            <person name="Schluter T."/>
            <person name="Margolis J."/>
            <person name="Platt D."/>
            <person name="Swimmer C."/>
            <person name="Gnirke A."/>
            <person name="Chen F."/>
            <person name="Vysotskaia V."/>
            <person name="Mannhaupt G."/>
            <person name="Guldener U."/>
            <person name="Munsterkotter M."/>
            <person name="Haase D."/>
            <person name="Oesterheld M."/>
            <person name="Mewes H.W."/>
            <person name="Mauceli E.W."/>
            <person name="DeCaprio D."/>
            <person name="Wade C.M."/>
            <person name="Butler J."/>
            <person name="Young S."/>
            <person name="Jaffe D.B."/>
            <person name="Calvo S."/>
            <person name="Nusbaum C."/>
            <person name="Galagan J."/>
            <person name="Birren B.W."/>
        </authorList>
    </citation>
    <scope>NUCLEOTIDE SEQUENCE [LARGE SCALE GENOMIC DNA]</scope>
    <source>
        <strain evidence="10">DSM 14603 / FGSC 9021 / UM521</strain>
    </source>
</reference>
<dbReference type="KEGG" id="uma:UMAG_00318"/>
<dbReference type="OrthoDB" id="10262308at2759"/>
<keyword evidence="5 6" id="KW-0539">Nucleus</keyword>
<evidence type="ECO:0000313" key="9">
    <source>
        <dbReference type="EMBL" id="KIS71889.1"/>
    </source>
</evidence>